<dbReference type="GO" id="GO:0046872">
    <property type="term" value="F:metal ion binding"/>
    <property type="evidence" value="ECO:0007669"/>
    <property type="project" value="UniProtKB-KW"/>
</dbReference>
<evidence type="ECO:0000256" key="5">
    <source>
        <dbReference type="ARBA" id="ARBA00023014"/>
    </source>
</evidence>
<dbReference type="GO" id="GO:0051536">
    <property type="term" value="F:iron-sulfur cluster binding"/>
    <property type="evidence" value="ECO:0007669"/>
    <property type="project" value="UniProtKB-KW"/>
</dbReference>
<dbReference type="SUPFAM" id="SSF102114">
    <property type="entry name" value="Radical SAM enzymes"/>
    <property type="match status" value="1"/>
</dbReference>
<keyword evidence="2" id="KW-0949">S-adenosyl-L-methionine</keyword>
<protein>
    <submittedName>
        <fullName evidence="8">AslB Arylsulfatase regulator (Fe-S oxidoreductase)</fullName>
    </submittedName>
</protein>
<dbReference type="NCBIfam" id="TIGR04085">
    <property type="entry name" value="rSAM_more_4Fe4S"/>
    <property type="match status" value="1"/>
</dbReference>
<dbReference type="CDD" id="cd01335">
    <property type="entry name" value="Radical_SAM"/>
    <property type="match status" value="1"/>
</dbReference>
<dbReference type="GO" id="GO:0016491">
    <property type="term" value="F:oxidoreductase activity"/>
    <property type="evidence" value="ECO:0007669"/>
    <property type="project" value="InterPro"/>
</dbReference>
<comment type="cofactor">
    <cofactor evidence="1">
        <name>[4Fe-4S] cluster</name>
        <dbReference type="ChEBI" id="CHEBI:49883"/>
    </cofactor>
</comment>
<evidence type="ECO:0000256" key="1">
    <source>
        <dbReference type="ARBA" id="ARBA00001966"/>
    </source>
</evidence>
<sequence>MKFEIHGQKPDGSKKIFYYDNQTNELVSEDGGQYQYSDKVNDNSYVATVFDKDHPLKKSKTIQLLKIQLGLGCNYSCDYCSQKFVERGEATSPKDIEAFMQKLEVLDIKEEVGLKVEFWGGEPLVYIKTLRPLAEAIRERFKDWEKKPQFSIITNGSILTDETIDWLMAMDFSISISHDGPGQAVRGPDPFDDPEQKKRLLGLYRMMTRLNKPISFNSMLSAKNMSRREISDWFVELTGDKNISLGEGGIVDAYDEDGITNSLQTKADHFKFRQTAFADIYNTDGEIAFKMQLNKINDFTSSVLSRKHASTLPQKCGMDNEHVLAVDLKGNVITCQNVSAAETSMNGESHLAGNLENYDNVEIKTSTHWSKRKDCADCPVLHLCKGACMFLDNKFWETSCANAYSDNVALFALSIEKMTGYIPVLIKSDNLPLERQDVFGTLFKHEEVAPKKVIPIKVVSTVAEVIDNVEIYGKAVVL</sequence>
<dbReference type="EMBL" id="LR796259">
    <property type="protein sequence ID" value="CAB4132230.1"/>
    <property type="molecule type" value="Genomic_DNA"/>
</dbReference>
<keyword evidence="5" id="KW-0411">Iron-sulfur</keyword>
<evidence type="ECO:0000256" key="2">
    <source>
        <dbReference type="ARBA" id="ARBA00022691"/>
    </source>
</evidence>
<dbReference type="InterPro" id="IPR013785">
    <property type="entry name" value="Aldolase_TIM"/>
</dbReference>
<comment type="similarity">
    <text evidence="6">Belongs to the radical SAM superfamily. Anaerobic sulfatase-maturating enzyme family.</text>
</comment>
<name>A0A6J5LH63_9CAUD</name>
<evidence type="ECO:0000256" key="3">
    <source>
        <dbReference type="ARBA" id="ARBA00022723"/>
    </source>
</evidence>
<organism evidence="8">
    <name type="scientific">uncultured Caudovirales phage</name>
    <dbReference type="NCBI Taxonomy" id="2100421"/>
    <lineage>
        <taxon>Viruses</taxon>
        <taxon>Duplodnaviria</taxon>
        <taxon>Heunggongvirae</taxon>
        <taxon>Uroviricota</taxon>
        <taxon>Caudoviricetes</taxon>
        <taxon>Peduoviridae</taxon>
        <taxon>Maltschvirus</taxon>
        <taxon>Maltschvirus maltsch</taxon>
    </lineage>
</organism>
<evidence type="ECO:0000256" key="4">
    <source>
        <dbReference type="ARBA" id="ARBA00023004"/>
    </source>
</evidence>
<evidence type="ECO:0000256" key="6">
    <source>
        <dbReference type="ARBA" id="ARBA00023601"/>
    </source>
</evidence>
<dbReference type="PANTHER" id="PTHR43273:SF3">
    <property type="entry name" value="ANAEROBIC SULFATASE-MATURATING ENZYME HOMOLOG ASLB-RELATED"/>
    <property type="match status" value="1"/>
</dbReference>
<dbReference type="InterPro" id="IPR023867">
    <property type="entry name" value="Sulphatase_maturase_rSAM"/>
</dbReference>
<evidence type="ECO:0000259" key="7">
    <source>
        <dbReference type="PROSITE" id="PS51918"/>
    </source>
</evidence>
<dbReference type="PANTHER" id="PTHR43273">
    <property type="entry name" value="ANAEROBIC SULFATASE-MATURATING ENZYME HOMOLOG ASLB-RELATED"/>
    <property type="match status" value="1"/>
</dbReference>
<dbReference type="SFLD" id="SFLDS00029">
    <property type="entry name" value="Radical_SAM"/>
    <property type="match status" value="1"/>
</dbReference>
<dbReference type="PROSITE" id="PS51918">
    <property type="entry name" value="RADICAL_SAM"/>
    <property type="match status" value="1"/>
</dbReference>
<evidence type="ECO:0000313" key="8">
    <source>
        <dbReference type="EMBL" id="CAB4132230.1"/>
    </source>
</evidence>
<keyword evidence="3" id="KW-0479">Metal-binding</keyword>
<dbReference type="InterPro" id="IPR023885">
    <property type="entry name" value="4Fe4S-binding_SPASM_dom"/>
</dbReference>
<keyword evidence="4" id="KW-0408">Iron</keyword>
<gene>
    <name evidence="8" type="ORF">UFOVP139_45</name>
</gene>
<proteinExistence type="inferred from homology"/>
<accession>A0A6J5LH63</accession>
<reference evidence="8" key="1">
    <citation type="submission" date="2020-04" db="EMBL/GenBank/DDBJ databases">
        <authorList>
            <person name="Chiriac C."/>
            <person name="Salcher M."/>
            <person name="Ghai R."/>
            <person name="Kavagutti S V."/>
        </authorList>
    </citation>
    <scope>NUCLEOTIDE SEQUENCE</scope>
</reference>
<dbReference type="Gene3D" id="3.20.20.70">
    <property type="entry name" value="Aldolase class I"/>
    <property type="match status" value="1"/>
</dbReference>
<feature type="domain" description="Radical SAM core" evidence="7">
    <location>
        <begin position="57"/>
        <end position="282"/>
    </location>
</feature>
<dbReference type="SFLD" id="SFLDG01067">
    <property type="entry name" value="SPASM/twitch_domain_containing"/>
    <property type="match status" value="1"/>
</dbReference>
<dbReference type="InterPro" id="IPR007197">
    <property type="entry name" value="rSAM"/>
</dbReference>
<dbReference type="Pfam" id="PF04055">
    <property type="entry name" value="Radical_SAM"/>
    <property type="match status" value="1"/>
</dbReference>
<dbReference type="InterPro" id="IPR058240">
    <property type="entry name" value="rSAM_sf"/>
</dbReference>